<sequence length="119" mass="12685">MSMYPLAQEVISKHYCPPTVVDSICSETQNAIHKSTTVSFTLNKKKNPTADGLFVVESLDSRCPSSGEGDEVRSDVSHQSRGALLGTALPLRSLCGPLGLGQKLSALSSVNDKRPPKNS</sequence>
<accession>A0AAV4M9P0</accession>
<keyword evidence="2" id="KW-1185">Reference proteome</keyword>
<protein>
    <submittedName>
        <fullName evidence="1">Uncharacterized protein</fullName>
    </submittedName>
</protein>
<proteinExistence type="predicted"/>
<comment type="caution">
    <text evidence="1">The sequence shown here is derived from an EMBL/GenBank/DDBJ whole genome shotgun (WGS) entry which is preliminary data.</text>
</comment>
<evidence type="ECO:0000313" key="1">
    <source>
        <dbReference type="EMBL" id="GIX69148.1"/>
    </source>
</evidence>
<organism evidence="1 2">
    <name type="scientific">Caerostris darwini</name>
    <dbReference type="NCBI Taxonomy" id="1538125"/>
    <lineage>
        <taxon>Eukaryota</taxon>
        <taxon>Metazoa</taxon>
        <taxon>Ecdysozoa</taxon>
        <taxon>Arthropoda</taxon>
        <taxon>Chelicerata</taxon>
        <taxon>Arachnida</taxon>
        <taxon>Araneae</taxon>
        <taxon>Araneomorphae</taxon>
        <taxon>Entelegynae</taxon>
        <taxon>Araneoidea</taxon>
        <taxon>Araneidae</taxon>
        <taxon>Caerostris</taxon>
    </lineage>
</organism>
<gene>
    <name evidence="1" type="ORF">CDAR_486221</name>
</gene>
<dbReference type="AlphaFoldDB" id="A0AAV4M9P0"/>
<reference evidence="1 2" key="1">
    <citation type="submission" date="2021-06" db="EMBL/GenBank/DDBJ databases">
        <title>Caerostris darwini draft genome.</title>
        <authorList>
            <person name="Kono N."/>
            <person name="Arakawa K."/>
        </authorList>
    </citation>
    <scope>NUCLEOTIDE SEQUENCE [LARGE SCALE GENOMIC DNA]</scope>
</reference>
<dbReference type="Proteomes" id="UP001054837">
    <property type="component" value="Unassembled WGS sequence"/>
</dbReference>
<evidence type="ECO:0000313" key="2">
    <source>
        <dbReference type="Proteomes" id="UP001054837"/>
    </source>
</evidence>
<dbReference type="EMBL" id="BPLQ01000233">
    <property type="protein sequence ID" value="GIX69148.1"/>
    <property type="molecule type" value="Genomic_DNA"/>
</dbReference>
<name>A0AAV4M9P0_9ARAC</name>